<evidence type="ECO:0000313" key="6">
    <source>
        <dbReference type="EMBL" id="RGK63152.1"/>
    </source>
</evidence>
<evidence type="ECO:0000313" key="10">
    <source>
        <dbReference type="Proteomes" id="UP000471447"/>
    </source>
</evidence>
<reference evidence="2" key="3">
    <citation type="journal article" date="2019" name="bioRxiv">
        <title>Acquired interbacterial defense systems protect against interspecies antagonism in the human gut microbiome.</title>
        <authorList>
            <person name="Ross B.D."/>
            <person name="Verster A.J."/>
            <person name="Radey M.C."/>
            <person name="Schmidtke D.T."/>
            <person name="Pope C.E."/>
            <person name="Hoffman L.R."/>
            <person name="Hajjar A.M."/>
            <person name="Peterson S.B."/>
            <person name="Borenstein E."/>
            <person name="Mougous J.D."/>
        </authorList>
    </citation>
    <scope>NUCLEOTIDE SEQUENCE</scope>
    <source>
        <strain evidence="2">H204</strain>
    </source>
</reference>
<reference evidence="6 7" key="2">
    <citation type="submission" date="2018-08" db="EMBL/GenBank/DDBJ databases">
        <title>A genome reference for cultivated species of the human gut microbiota.</title>
        <authorList>
            <person name="Zou Y."/>
            <person name="Xue W."/>
            <person name="Luo G."/>
        </authorList>
    </citation>
    <scope>NUCLEOTIDE SEQUENCE [LARGE SCALE GENOMIC DNA]</scope>
    <source>
        <strain evidence="6 7">TF10-34</strain>
    </source>
</reference>
<dbReference type="EMBL" id="WDCG01000010">
    <property type="protein sequence ID" value="KAB6423475.1"/>
    <property type="molecule type" value="Genomic_DNA"/>
</dbReference>
<dbReference type="EMBL" id="WDES01000037">
    <property type="protein sequence ID" value="KAB6084149.1"/>
    <property type="molecule type" value="Genomic_DNA"/>
</dbReference>
<evidence type="ECO:0000313" key="4">
    <source>
        <dbReference type="EMBL" id="KAB6134405.1"/>
    </source>
</evidence>
<evidence type="ECO:0000256" key="1">
    <source>
        <dbReference type="SAM" id="SignalP"/>
    </source>
</evidence>
<dbReference type="EMBL" id="WDEH01000036">
    <property type="protein sequence ID" value="KAB6134405.1"/>
    <property type="molecule type" value="Genomic_DNA"/>
</dbReference>
<comment type="caution">
    <text evidence="6">The sequence shown here is derived from an EMBL/GenBank/DDBJ whole genome shotgun (WGS) entry which is preliminary data.</text>
</comment>
<evidence type="ECO:0000313" key="11">
    <source>
        <dbReference type="Proteomes" id="UP000487596"/>
    </source>
</evidence>
<reference evidence="2" key="5">
    <citation type="submission" date="2019-09" db="EMBL/GenBank/DDBJ databases">
        <authorList>
            <person name="Ross B.D."/>
            <person name="Verster A.J."/>
            <person name="Radey M.C."/>
            <person name="Schmidtke D.T."/>
            <person name="Pope C.E."/>
            <person name="Hoffman L.R."/>
            <person name="Hajjar A.M."/>
            <person name="Peterson S.B."/>
            <person name="Borenstein E."/>
            <person name="Mougous J.D."/>
        </authorList>
    </citation>
    <scope>NUCLEOTIDE SEQUENCE</scope>
    <source>
        <strain evidence="2">H204</strain>
    </source>
</reference>
<dbReference type="Proteomes" id="UP000435059">
    <property type="component" value="Unassembled WGS sequence"/>
</dbReference>
<evidence type="ECO:0000313" key="5">
    <source>
        <dbReference type="EMBL" id="KAB6423475.1"/>
    </source>
</evidence>
<keyword evidence="1" id="KW-0732">Signal</keyword>
<accession>A0A3E4NGN3</accession>
<dbReference type="Proteomes" id="UP000261210">
    <property type="component" value="Unassembled WGS sequence"/>
</dbReference>
<sequence>MKRFFLVIVLAILTMAAIAQEPYKAYCEIVGTGNITGTKVKIEVDFGQKAKWATPNARFLVDENGEKMNFNSMIDAVNYLAKLGWELILAYPVTPTQGMSKDPVYHYILCKKVTSDEQIKEGINLKDK</sequence>
<reference evidence="9 10" key="4">
    <citation type="journal article" date="2019" name="Nat. Med.">
        <title>A library of human gut bacterial isolates paired with longitudinal multiomics data enables mechanistic microbiome research.</title>
        <authorList>
            <person name="Poyet M."/>
            <person name="Groussin M."/>
            <person name="Gibbons S.M."/>
            <person name="Avila-Pacheco J."/>
            <person name="Jiang X."/>
            <person name="Kearney S.M."/>
            <person name="Perrotta A.R."/>
            <person name="Berdy B."/>
            <person name="Zhao S."/>
            <person name="Lieberman T.D."/>
            <person name="Swanson P.K."/>
            <person name="Smith M."/>
            <person name="Roesemann S."/>
            <person name="Alexander J.E."/>
            <person name="Rich S.A."/>
            <person name="Livny J."/>
            <person name="Vlamakis H."/>
            <person name="Clish C."/>
            <person name="Bullock K."/>
            <person name="Deik A."/>
            <person name="Scott J."/>
            <person name="Pierce K.A."/>
            <person name="Xavier R.J."/>
            <person name="Alm E.J."/>
        </authorList>
    </citation>
    <scope>NUCLEOTIDE SEQUENCE [LARGE SCALE GENOMIC DNA]</scope>
    <source>
        <strain evidence="4 11">BIOML-A62</strain>
        <strain evidence="5 10">BIOML-A7</strain>
        <strain evidence="3 9">BIOML-A74</strain>
    </source>
</reference>
<evidence type="ECO:0000313" key="9">
    <source>
        <dbReference type="Proteomes" id="UP000435059"/>
    </source>
</evidence>
<dbReference type="EMBL" id="QSQU01000012">
    <property type="protein sequence ID" value="RGK63152.1"/>
    <property type="molecule type" value="Genomic_DNA"/>
</dbReference>
<keyword evidence="9" id="KW-1185">Reference proteome</keyword>
<dbReference type="Proteomes" id="UP000471447">
    <property type="component" value="Unassembled WGS sequence"/>
</dbReference>
<dbReference type="Proteomes" id="UP000327007">
    <property type="component" value="Unassembled WGS sequence"/>
</dbReference>
<dbReference type="EMBL" id="VYQC01000006">
    <property type="protein sequence ID" value="KAA9046432.1"/>
    <property type="molecule type" value="Genomic_DNA"/>
</dbReference>
<dbReference type="RefSeq" id="WP_004303389.1">
    <property type="nucleotide sequence ID" value="NZ_CP041230.1"/>
</dbReference>
<name>A0A3E4NGN3_9BACE</name>
<dbReference type="AlphaFoldDB" id="A0A3E4NGN3"/>
<dbReference type="Proteomes" id="UP000487596">
    <property type="component" value="Unassembled WGS sequence"/>
</dbReference>
<dbReference type="GeneID" id="75114518"/>
<feature type="signal peptide" evidence="1">
    <location>
        <begin position="1"/>
        <end position="19"/>
    </location>
</feature>
<evidence type="ECO:0000313" key="7">
    <source>
        <dbReference type="Proteomes" id="UP000261210"/>
    </source>
</evidence>
<evidence type="ECO:0000313" key="3">
    <source>
        <dbReference type="EMBL" id="KAB6084149.1"/>
    </source>
</evidence>
<reference evidence="8" key="1">
    <citation type="journal article" date="2018" name="J. Anim. Genet.">
        <title>Acquired interbacterial defense systems protect against interspecies antagonism in the human gut microbiome.</title>
        <authorList>
            <person name="Ross B.D."/>
            <person name="Verster A.J."/>
            <person name="Radey M.C."/>
            <person name="Schmidtke D.T."/>
            <person name="Pope C.E."/>
            <person name="Hoffman L.R."/>
            <person name="Hajjar A."/>
            <person name="Peterson S.B."/>
            <person name="Borenstein E."/>
            <person name="Mougous J."/>
        </authorList>
    </citation>
    <scope>NUCLEOTIDE SEQUENCE [LARGE SCALE GENOMIC DNA]</scope>
    <source>
        <strain evidence="8">H204</strain>
    </source>
</reference>
<feature type="chain" id="PRO_5044593038" description="DUF4177 domain-containing protein" evidence="1">
    <location>
        <begin position="20"/>
        <end position="128"/>
    </location>
</feature>
<evidence type="ECO:0008006" key="12">
    <source>
        <dbReference type="Google" id="ProtNLM"/>
    </source>
</evidence>
<organism evidence="6 7">
    <name type="scientific">Bacteroides xylanisolvens</name>
    <dbReference type="NCBI Taxonomy" id="371601"/>
    <lineage>
        <taxon>Bacteria</taxon>
        <taxon>Pseudomonadati</taxon>
        <taxon>Bacteroidota</taxon>
        <taxon>Bacteroidia</taxon>
        <taxon>Bacteroidales</taxon>
        <taxon>Bacteroidaceae</taxon>
        <taxon>Bacteroides</taxon>
    </lineage>
</organism>
<evidence type="ECO:0000313" key="8">
    <source>
        <dbReference type="Proteomes" id="UP000327007"/>
    </source>
</evidence>
<protein>
    <recommendedName>
        <fullName evidence="12">DUF4177 domain-containing protein</fullName>
    </recommendedName>
</protein>
<evidence type="ECO:0000313" key="2">
    <source>
        <dbReference type="EMBL" id="KAA9046432.1"/>
    </source>
</evidence>
<proteinExistence type="predicted"/>
<gene>
    <name evidence="6" type="ORF">DXD03_10305</name>
    <name evidence="2" type="ORF">F6S82_11430</name>
    <name evidence="4" type="ORF">GA424_18760</name>
    <name evidence="3" type="ORF">GA574_18845</name>
    <name evidence="5" type="ORF">GAZ26_11705</name>
</gene>